<evidence type="ECO:0000313" key="2">
    <source>
        <dbReference type="EMBL" id="MBD8065424.1"/>
    </source>
</evidence>
<feature type="transmembrane region" description="Helical" evidence="1">
    <location>
        <begin position="12"/>
        <end position="36"/>
    </location>
</feature>
<keyword evidence="3" id="KW-1185">Reference proteome</keyword>
<dbReference type="InterPro" id="IPR052348">
    <property type="entry name" value="Metallopeptidase_M50B"/>
</dbReference>
<dbReference type="RefSeq" id="WP_191774328.1">
    <property type="nucleotide sequence ID" value="NZ_JACYFU010000002.1"/>
</dbReference>
<evidence type="ECO:0000313" key="3">
    <source>
        <dbReference type="Proteomes" id="UP000654108"/>
    </source>
</evidence>
<dbReference type="Proteomes" id="UP000654108">
    <property type="component" value="Unassembled WGS sequence"/>
</dbReference>
<keyword evidence="1" id="KW-0812">Transmembrane</keyword>
<dbReference type="PANTHER" id="PTHR35864">
    <property type="entry name" value="ZINC METALLOPROTEASE MJ0611-RELATED"/>
    <property type="match status" value="1"/>
</dbReference>
<keyword evidence="1" id="KW-1133">Transmembrane helix</keyword>
<feature type="transmembrane region" description="Helical" evidence="1">
    <location>
        <begin position="48"/>
        <end position="69"/>
    </location>
</feature>
<sequence length="200" mass="21570">MQFLRDLSIGLIVSRLAAVLVYAALHGFILAALARLFGDRRPQHEGRLTLNPFVHVSVWGAIMGALFALSWPRSIWFDPTQNRWSRGGIVAVTLGSIALMLAIAMAVELLRPLALLLPRSGSYAVLYVLGQFQLIALGAALLNLLPIPGLVGGALLQAAWPDRERQIRTWEPIGIALVAAAIVAGWLPSFAGPLLDLIGR</sequence>
<organism evidence="2 3">
    <name type="scientific">Devosia oryzisoli</name>
    <dbReference type="NCBI Taxonomy" id="2774138"/>
    <lineage>
        <taxon>Bacteria</taxon>
        <taxon>Pseudomonadati</taxon>
        <taxon>Pseudomonadota</taxon>
        <taxon>Alphaproteobacteria</taxon>
        <taxon>Hyphomicrobiales</taxon>
        <taxon>Devosiaceae</taxon>
        <taxon>Devosia</taxon>
    </lineage>
</organism>
<feature type="transmembrane region" description="Helical" evidence="1">
    <location>
        <begin position="122"/>
        <end position="145"/>
    </location>
</feature>
<keyword evidence="1" id="KW-0472">Membrane</keyword>
<dbReference type="AlphaFoldDB" id="A0A927FVI8"/>
<proteinExistence type="predicted"/>
<dbReference type="EMBL" id="JACYFU010000002">
    <property type="protein sequence ID" value="MBD8065424.1"/>
    <property type="molecule type" value="Genomic_DNA"/>
</dbReference>
<evidence type="ECO:0000256" key="1">
    <source>
        <dbReference type="SAM" id="Phobius"/>
    </source>
</evidence>
<accession>A0A927FVI8</accession>
<evidence type="ECO:0008006" key="4">
    <source>
        <dbReference type="Google" id="ProtNLM"/>
    </source>
</evidence>
<feature type="transmembrane region" description="Helical" evidence="1">
    <location>
        <begin position="173"/>
        <end position="195"/>
    </location>
</feature>
<protein>
    <recommendedName>
        <fullName evidence="4">Peptidase M50 domain-containing protein</fullName>
    </recommendedName>
</protein>
<feature type="transmembrane region" description="Helical" evidence="1">
    <location>
        <begin position="89"/>
        <end position="110"/>
    </location>
</feature>
<comment type="caution">
    <text evidence="2">The sequence shown here is derived from an EMBL/GenBank/DDBJ whole genome shotgun (WGS) entry which is preliminary data.</text>
</comment>
<dbReference type="PANTHER" id="PTHR35864:SF1">
    <property type="entry name" value="ZINC METALLOPROTEASE YWHC-RELATED"/>
    <property type="match status" value="1"/>
</dbReference>
<name>A0A927FVI8_9HYPH</name>
<gene>
    <name evidence="2" type="ORF">IC608_08045</name>
</gene>
<reference evidence="2" key="1">
    <citation type="submission" date="2020-09" db="EMBL/GenBank/DDBJ databases">
        <title>Genome seq and assembly of Devosia sp.</title>
        <authorList>
            <person name="Chhetri G."/>
        </authorList>
    </citation>
    <scope>NUCLEOTIDE SEQUENCE</scope>
    <source>
        <strain evidence="2">PTR5</strain>
    </source>
</reference>